<name>A0A166DX16_9EURY</name>
<gene>
    <name evidence="2" type="primary">epsJ_2</name>
    <name evidence="2" type="ORF">MBCUT_11230</name>
</gene>
<accession>A0A166DX16</accession>
<keyword evidence="3" id="KW-1185">Reference proteome</keyword>
<keyword evidence="2" id="KW-0328">Glycosyltransferase</keyword>
<dbReference type="OrthoDB" id="46222at2157"/>
<dbReference type="STRING" id="47311.MBCUT_11230"/>
<comment type="caution">
    <text evidence="2">The sequence shown here is derived from an EMBL/GenBank/DDBJ whole genome shotgun (WGS) entry which is preliminary data.</text>
</comment>
<evidence type="ECO:0000259" key="1">
    <source>
        <dbReference type="Pfam" id="PF00535"/>
    </source>
</evidence>
<dbReference type="Proteomes" id="UP000077275">
    <property type="component" value="Unassembled WGS sequence"/>
</dbReference>
<dbReference type="EC" id="2.4.-.-" evidence="2"/>
<dbReference type="InterPro" id="IPR029044">
    <property type="entry name" value="Nucleotide-diphossugar_trans"/>
</dbReference>
<dbReference type="AlphaFoldDB" id="A0A166DX16"/>
<evidence type="ECO:0000313" key="3">
    <source>
        <dbReference type="Proteomes" id="UP000077275"/>
    </source>
</evidence>
<dbReference type="GO" id="GO:0016758">
    <property type="term" value="F:hexosyltransferase activity"/>
    <property type="evidence" value="ECO:0007669"/>
    <property type="project" value="UniProtKB-ARBA"/>
</dbReference>
<sequence length="365" mass="42786">MSFKISIIIPIHNVEDYIEKAFSSVKSQTLGFKNLEVIMVDDASTDKSGKIIDEYANKYSNCFAFHLEDNTGSAGIPRNVAMAHASSPYIMFLDPDDYYEDNACELLYDEITKEDIDIVFGNRIENKGNILKIRNNDWFSGKTFVENIDENMKLLSLSPALSGKIIRKDFLEKNKIEFVPNIPGQDTIFVYEVFFNAKGIKYLPNECIYIYVFRESSITNNITLKYINGTMKGSKIKHDLFLKYGKEFYIKNIFRGFLNYLLPKILFSNFSTKEEFEKVLIEMDWFIKKNVKYANNPKNDELKLFFSLMVTKDIENILRYKRIMNANKHKIHSISMEKNKLKNKLKIYENHKIIKYLDKMIKIFK</sequence>
<dbReference type="CDD" id="cd00761">
    <property type="entry name" value="Glyco_tranf_GTA_type"/>
    <property type="match status" value="1"/>
</dbReference>
<dbReference type="Pfam" id="PF00535">
    <property type="entry name" value="Glycos_transf_2"/>
    <property type="match status" value="1"/>
</dbReference>
<keyword evidence="2" id="KW-0808">Transferase</keyword>
<protein>
    <submittedName>
        <fullName evidence="2">Putative glycosyltransferase EpsJ</fullName>
        <ecNumber evidence="2">2.4.-.-</ecNumber>
    </submittedName>
</protein>
<dbReference type="PANTHER" id="PTHR22916:SF3">
    <property type="entry name" value="UDP-GLCNAC:BETAGAL BETA-1,3-N-ACETYLGLUCOSAMINYLTRANSFERASE-LIKE PROTEIN 1"/>
    <property type="match status" value="1"/>
</dbReference>
<evidence type="ECO:0000313" key="2">
    <source>
        <dbReference type="EMBL" id="KZX16042.1"/>
    </source>
</evidence>
<dbReference type="PATRIC" id="fig|47311.3.peg.1235"/>
<organism evidence="2 3">
    <name type="scientific">Methanobrevibacter cuticularis</name>
    <dbReference type="NCBI Taxonomy" id="47311"/>
    <lineage>
        <taxon>Archaea</taxon>
        <taxon>Methanobacteriati</taxon>
        <taxon>Methanobacteriota</taxon>
        <taxon>Methanomada group</taxon>
        <taxon>Methanobacteria</taxon>
        <taxon>Methanobacteriales</taxon>
        <taxon>Methanobacteriaceae</taxon>
        <taxon>Methanobrevibacter</taxon>
    </lineage>
</organism>
<dbReference type="Gene3D" id="3.90.550.10">
    <property type="entry name" value="Spore Coat Polysaccharide Biosynthesis Protein SpsA, Chain A"/>
    <property type="match status" value="1"/>
</dbReference>
<dbReference type="EMBL" id="LWMW01000101">
    <property type="protein sequence ID" value="KZX16042.1"/>
    <property type="molecule type" value="Genomic_DNA"/>
</dbReference>
<dbReference type="PANTHER" id="PTHR22916">
    <property type="entry name" value="GLYCOSYLTRANSFERASE"/>
    <property type="match status" value="1"/>
</dbReference>
<dbReference type="SUPFAM" id="SSF53448">
    <property type="entry name" value="Nucleotide-diphospho-sugar transferases"/>
    <property type="match status" value="1"/>
</dbReference>
<feature type="domain" description="Glycosyltransferase 2-like" evidence="1">
    <location>
        <begin position="6"/>
        <end position="147"/>
    </location>
</feature>
<dbReference type="InterPro" id="IPR001173">
    <property type="entry name" value="Glyco_trans_2-like"/>
</dbReference>
<reference evidence="2 3" key="1">
    <citation type="submission" date="2016-04" db="EMBL/GenBank/DDBJ databases">
        <title>Genome sequence of Methanobrevibacter cuticularis DSM 11139.</title>
        <authorList>
            <person name="Poehlein A."/>
            <person name="Seedorf H."/>
            <person name="Daniel R."/>
        </authorList>
    </citation>
    <scope>NUCLEOTIDE SEQUENCE [LARGE SCALE GENOMIC DNA]</scope>
    <source>
        <strain evidence="2 3">DSM 11139</strain>
    </source>
</reference>
<proteinExistence type="predicted"/>
<dbReference type="RefSeq" id="WP_067259713.1">
    <property type="nucleotide sequence ID" value="NZ_LWMW01000101.1"/>
</dbReference>